<feature type="domain" description="Cation/H(+) antiporter central" evidence="12">
    <location>
        <begin position="394"/>
        <end position="525"/>
    </location>
</feature>
<keyword evidence="8 10" id="KW-0472">Membrane</keyword>
<name>A0A9Q0GB50_9ROSI</name>
<evidence type="ECO:0000256" key="1">
    <source>
        <dbReference type="ARBA" id="ARBA00004141"/>
    </source>
</evidence>
<feature type="domain" description="Cation/H+ exchanger transmembrane" evidence="11">
    <location>
        <begin position="31"/>
        <end position="181"/>
    </location>
</feature>
<keyword evidence="7" id="KW-0406">Ion transport</keyword>
<feature type="transmembrane region" description="Helical" evidence="10">
    <location>
        <begin position="263"/>
        <end position="282"/>
    </location>
</feature>
<dbReference type="GO" id="GO:1902600">
    <property type="term" value="P:proton transmembrane transport"/>
    <property type="evidence" value="ECO:0007669"/>
    <property type="project" value="InterPro"/>
</dbReference>
<dbReference type="Pfam" id="PF23259">
    <property type="entry name" value="CHX17_C"/>
    <property type="match status" value="1"/>
</dbReference>
<evidence type="ECO:0000256" key="8">
    <source>
        <dbReference type="ARBA" id="ARBA00023136"/>
    </source>
</evidence>
<evidence type="ECO:0000259" key="13">
    <source>
        <dbReference type="Pfam" id="PF23259"/>
    </source>
</evidence>
<dbReference type="Pfam" id="PF23256">
    <property type="entry name" value="CHX17_2nd"/>
    <property type="match status" value="1"/>
</dbReference>
<feature type="transmembrane region" description="Helical" evidence="10">
    <location>
        <begin position="35"/>
        <end position="57"/>
    </location>
</feature>
<feature type="transmembrane region" description="Helical" evidence="10">
    <location>
        <begin position="319"/>
        <end position="341"/>
    </location>
</feature>
<comment type="similarity">
    <text evidence="9">Belongs to the monovalent cation:proton antiporter 2 (CPA2) transporter (TC 2.A.37) family. CHX (TC 2.A.37.4) subfamily.</text>
</comment>
<feature type="domain" description="Cation/H(+) antiporter C-terminal" evidence="13">
    <location>
        <begin position="539"/>
        <end position="646"/>
    </location>
</feature>
<keyword evidence="4 10" id="KW-0812">Transmembrane</keyword>
<feature type="transmembrane region" description="Helical" evidence="10">
    <location>
        <begin position="233"/>
        <end position="251"/>
    </location>
</feature>
<comment type="subcellular location">
    <subcellularLocation>
        <location evidence="1">Membrane</location>
        <topology evidence="1">Multi-pass membrane protein</topology>
    </subcellularLocation>
</comment>
<evidence type="ECO:0000256" key="7">
    <source>
        <dbReference type="ARBA" id="ARBA00023065"/>
    </source>
</evidence>
<dbReference type="PANTHER" id="PTHR32468">
    <property type="entry name" value="CATION/H + ANTIPORTER"/>
    <property type="match status" value="1"/>
</dbReference>
<dbReference type="InterPro" id="IPR050794">
    <property type="entry name" value="CPA2_transporter"/>
</dbReference>
<keyword evidence="6 10" id="KW-1133">Transmembrane helix</keyword>
<dbReference type="GO" id="GO:0015297">
    <property type="term" value="F:antiporter activity"/>
    <property type="evidence" value="ECO:0007669"/>
    <property type="project" value="InterPro"/>
</dbReference>
<dbReference type="InterPro" id="IPR006153">
    <property type="entry name" value="Cation/H_exchanger_TM"/>
</dbReference>
<feature type="transmembrane region" description="Helical" evidence="10">
    <location>
        <begin position="162"/>
        <end position="183"/>
    </location>
</feature>
<dbReference type="PANTHER" id="PTHR32468:SF74">
    <property type="entry name" value="CATION_H(+) ANTIPORTER 21-RELATED"/>
    <property type="match status" value="1"/>
</dbReference>
<evidence type="ECO:0000256" key="9">
    <source>
        <dbReference type="ARBA" id="ARBA00038341"/>
    </source>
</evidence>
<keyword evidence="15" id="KW-1185">Reference proteome</keyword>
<evidence type="ECO:0000313" key="14">
    <source>
        <dbReference type="EMBL" id="KAJ4846790.1"/>
    </source>
</evidence>
<evidence type="ECO:0000256" key="2">
    <source>
        <dbReference type="ARBA" id="ARBA00022448"/>
    </source>
</evidence>
<dbReference type="InterPro" id="IPR057290">
    <property type="entry name" value="CHX17_C"/>
</dbReference>
<feature type="transmembrane region" description="Helical" evidence="10">
    <location>
        <begin position="64"/>
        <end position="83"/>
    </location>
</feature>
<evidence type="ECO:0000256" key="6">
    <source>
        <dbReference type="ARBA" id="ARBA00022989"/>
    </source>
</evidence>
<accession>A0A9Q0GB50</accession>
<evidence type="ECO:0000313" key="15">
    <source>
        <dbReference type="Proteomes" id="UP001141552"/>
    </source>
</evidence>
<evidence type="ECO:0000256" key="5">
    <source>
        <dbReference type="ARBA" id="ARBA00022958"/>
    </source>
</evidence>
<protein>
    <recommendedName>
        <fullName evidence="16">Cation/H+ exchanger domain-containing protein</fullName>
    </recommendedName>
</protein>
<reference evidence="14" key="1">
    <citation type="submission" date="2022-02" db="EMBL/GenBank/DDBJ databases">
        <authorList>
            <person name="Henning P.M."/>
            <person name="McCubbin A.G."/>
            <person name="Shore J.S."/>
        </authorList>
    </citation>
    <scope>NUCLEOTIDE SEQUENCE</scope>
    <source>
        <strain evidence="14">F60SS</strain>
        <tissue evidence="14">Leaves</tissue>
    </source>
</reference>
<feature type="transmembrane region" description="Helical" evidence="10">
    <location>
        <begin position="288"/>
        <end position="307"/>
    </location>
</feature>
<keyword evidence="2" id="KW-0813">Transport</keyword>
<evidence type="ECO:0000259" key="11">
    <source>
        <dbReference type="Pfam" id="PF00999"/>
    </source>
</evidence>
<evidence type="ECO:0000256" key="10">
    <source>
        <dbReference type="SAM" id="Phobius"/>
    </source>
</evidence>
<organism evidence="14 15">
    <name type="scientific">Turnera subulata</name>
    <dbReference type="NCBI Taxonomy" id="218843"/>
    <lineage>
        <taxon>Eukaryota</taxon>
        <taxon>Viridiplantae</taxon>
        <taxon>Streptophyta</taxon>
        <taxon>Embryophyta</taxon>
        <taxon>Tracheophyta</taxon>
        <taxon>Spermatophyta</taxon>
        <taxon>Magnoliopsida</taxon>
        <taxon>eudicotyledons</taxon>
        <taxon>Gunneridae</taxon>
        <taxon>Pentapetalae</taxon>
        <taxon>rosids</taxon>
        <taxon>fabids</taxon>
        <taxon>Malpighiales</taxon>
        <taxon>Passifloraceae</taxon>
        <taxon>Turnera</taxon>
    </lineage>
</organism>
<dbReference type="InterPro" id="IPR038770">
    <property type="entry name" value="Na+/solute_symporter_sf"/>
</dbReference>
<feature type="transmembrane region" description="Helical" evidence="10">
    <location>
        <begin position="7"/>
        <end position="29"/>
    </location>
</feature>
<reference evidence="14" key="2">
    <citation type="journal article" date="2023" name="Plants (Basel)">
        <title>Annotation of the Turnera subulata (Passifloraceae) Draft Genome Reveals the S-Locus Evolved after the Divergence of Turneroideae from Passifloroideae in a Stepwise Manner.</title>
        <authorList>
            <person name="Henning P.M."/>
            <person name="Roalson E.H."/>
            <person name="Mir W."/>
            <person name="McCubbin A.G."/>
            <person name="Shore J.S."/>
        </authorList>
    </citation>
    <scope>NUCLEOTIDE SEQUENCE</scope>
    <source>
        <strain evidence="14">F60SS</strain>
    </source>
</reference>
<feature type="domain" description="Cation/H+ exchanger transmembrane" evidence="11">
    <location>
        <begin position="195"/>
        <end position="337"/>
    </location>
</feature>
<dbReference type="GO" id="GO:0006885">
    <property type="term" value="P:regulation of pH"/>
    <property type="evidence" value="ECO:0007669"/>
    <property type="project" value="TreeGrafter"/>
</dbReference>
<dbReference type="OrthoDB" id="818739at2759"/>
<feature type="transmembrane region" description="Helical" evidence="10">
    <location>
        <begin position="195"/>
        <end position="213"/>
    </location>
</feature>
<dbReference type="GO" id="GO:0012505">
    <property type="term" value="C:endomembrane system"/>
    <property type="evidence" value="ECO:0007669"/>
    <property type="project" value="TreeGrafter"/>
</dbReference>
<dbReference type="Proteomes" id="UP001141552">
    <property type="component" value="Unassembled WGS sequence"/>
</dbReference>
<feature type="transmembrane region" description="Helical" evidence="10">
    <location>
        <begin position="103"/>
        <end position="122"/>
    </location>
</feature>
<comment type="caution">
    <text evidence="14">The sequence shown here is derived from an EMBL/GenBank/DDBJ whole genome shotgun (WGS) entry which is preliminary data.</text>
</comment>
<dbReference type="EMBL" id="JAKUCV010001340">
    <property type="protein sequence ID" value="KAJ4846790.1"/>
    <property type="molecule type" value="Genomic_DNA"/>
</dbReference>
<dbReference type="InterPro" id="IPR057291">
    <property type="entry name" value="CHX17_2nd"/>
</dbReference>
<dbReference type="AlphaFoldDB" id="A0A9Q0GB50"/>
<dbReference type="Pfam" id="PF00999">
    <property type="entry name" value="Na_H_Exchanger"/>
    <property type="match status" value="2"/>
</dbReference>
<evidence type="ECO:0008006" key="16">
    <source>
        <dbReference type="Google" id="ProtNLM"/>
    </source>
</evidence>
<keyword evidence="3" id="KW-0633">Potassium transport</keyword>
<gene>
    <name evidence="14" type="ORF">Tsubulata_014104</name>
</gene>
<keyword evidence="5" id="KW-0630">Potassium</keyword>
<feature type="transmembrane region" description="Helical" evidence="10">
    <location>
        <begin position="134"/>
        <end position="156"/>
    </location>
</feature>
<dbReference type="GO" id="GO:0006813">
    <property type="term" value="P:potassium ion transport"/>
    <property type="evidence" value="ECO:0007669"/>
    <property type="project" value="UniProtKB-KW"/>
</dbReference>
<proteinExistence type="inferred from homology"/>
<evidence type="ECO:0000259" key="12">
    <source>
        <dbReference type="Pfam" id="PF23256"/>
    </source>
</evidence>
<evidence type="ECO:0000256" key="4">
    <source>
        <dbReference type="ARBA" id="ARBA00022692"/>
    </source>
</evidence>
<sequence length="679" mass="75342">MTTAECCFAWLYSIWKFDLVLNLFIPLLLTNAVETFASTALLFYMFLVGLEMDLAALQRIETKVIVNVTAGLVASLVASFFTFTGITKEIVGFEEPKFSMGPIFTGAVISVTSFPDLARTLADLKILNTNVGRWALSSAFLNDLVSWTFVIGASLFSHFEGFLSAVATLILVLTCWFVVRPILIWKISNFDSNRADVCGTHSMVGGFLLGLIMPKGELATRIGDQLEELTTGVLLPFFFITIGFKTNIGILPLKLRESVTTFGVAWFVKIVTSFVVAMLYGMSLLEGVTFGVLMNTKGILSIIILNLGQEIGALHVQLIPVMFVMIVAMTVLVKPITFLIYNPKYNLKSYTRRTIESVTEGSDFRILLCIHGVHHIAGLTNLVQYSHSTKQSPILVFAAHLVQLVGRATAMLIVHGGQRSNNEDSKSNHNQDNADQIIDALGEFEKKNKVQSVQALTVVSPYDTMDEDIYNLAEDKFINLILVPFNKPEADDIMSDEACLIRKVTQNLLKRPPCTVGLLLDRCIGLAKSTEKEGRQLRLNVAMLFCGGADSREALAYSSRLAESRNINLTVVKFLPGTEAKKTLEENFELQSEEHIDDQYITEFKLRTMQNPSIIYGERVVNTGVEIVEAMSELFNDFHVCILGKGEGMIEPFTMGLSEWTEYEELGVLGGCFICLQFC</sequence>
<dbReference type="GO" id="GO:0016020">
    <property type="term" value="C:membrane"/>
    <property type="evidence" value="ECO:0007669"/>
    <property type="project" value="UniProtKB-SubCell"/>
</dbReference>
<dbReference type="Gene3D" id="1.20.1530.20">
    <property type="match status" value="1"/>
</dbReference>
<evidence type="ECO:0000256" key="3">
    <source>
        <dbReference type="ARBA" id="ARBA00022538"/>
    </source>
</evidence>